<dbReference type="InterPro" id="IPR005493">
    <property type="entry name" value="RraA/RraA-like"/>
</dbReference>
<dbReference type="GO" id="GO:0008948">
    <property type="term" value="F:oxaloacetate decarboxylase activity"/>
    <property type="evidence" value="ECO:0007669"/>
    <property type="project" value="UniProtKB-EC"/>
</dbReference>
<comment type="subunit">
    <text evidence="4">Homotrimer.</text>
</comment>
<dbReference type="PANTHER" id="PTHR33254">
    <property type="entry name" value="4-HYDROXY-4-METHYL-2-OXOGLUTARATE ALDOLASE 3-RELATED"/>
    <property type="match status" value="1"/>
</dbReference>
<evidence type="ECO:0000256" key="13">
    <source>
        <dbReference type="PIRSR" id="PIRSR605493-1"/>
    </source>
</evidence>
<keyword evidence="15" id="KW-1185">Reference proteome</keyword>
<sequence length="203" mass="20845">MSVLQTSHTTATLLEASKLDAALDPGIQALWPGARLAGPAFPVQGVGGDNLALHNAVLAAPPGSILVVDVGGKDFGHWGEILAVAAMAREISGLVIDGAVRDSVEQEALGFPVFSRGTAIRGTAKAFPGWIGRPVRVGGVLVRPGDLVVGDADGVVSLPHAQTADILERAGERVRHEESIIAALRNGASTIDLYGLDPAGRQS</sequence>
<keyword evidence="13" id="KW-0460">Magnesium</keyword>
<keyword evidence="14" id="KW-0808">Transferase</keyword>
<proteinExistence type="inferred from homology"/>
<comment type="function">
    <text evidence="8">Catalyzes the aldol cleavage of 4-hydroxy-4-methyl-2-oxoglutarate (HMG) into 2 molecules of pyruvate. Also contains a secondary oxaloacetate (OAA) decarboxylase activity due to the common pyruvate enolate transition state formed following C-C bond cleavage in the retro-aldol and decarboxylation reactions.</text>
</comment>
<comment type="cofactor">
    <cofactor evidence="13">
        <name>Mg(2+)</name>
        <dbReference type="ChEBI" id="CHEBI:18420"/>
    </cofactor>
</comment>
<dbReference type="GO" id="GO:0047443">
    <property type="term" value="F:4-hydroxy-4-methyl-2-oxoglutarate aldolase activity"/>
    <property type="evidence" value="ECO:0007669"/>
    <property type="project" value="UniProtKB-EC"/>
</dbReference>
<dbReference type="CDD" id="cd16841">
    <property type="entry name" value="RraA_family"/>
    <property type="match status" value="1"/>
</dbReference>
<dbReference type="EMBL" id="JTDL01000141">
    <property type="protein sequence ID" value="KHL01414.1"/>
    <property type="molecule type" value="Genomic_DNA"/>
</dbReference>
<comment type="catalytic activity">
    <reaction evidence="12">
        <text>oxaloacetate + H(+) = pyruvate + CO2</text>
        <dbReference type="Rhea" id="RHEA:15641"/>
        <dbReference type="ChEBI" id="CHEBI:15361"/>
        <dbReference type="ChEBI" id="CHEBI:15378"/>
        <dbReference type="ChEBI" id="CHEBI:16452"/>
        <dbReference type="ChEBI" id="CHEBI:16526"/>
        <dbReference type="EC" id="4.1.1.112"/>
    </reaction>
</comment>
<evidence type="ECO:0000256" key="2">
    <source>
        <dbReference type="ARBA" id="ARBA00001968"/>
    </source>
</evidence>
<evidence type="ECO:0000256" key="11">
    <source>
        <dbReference type="ARBA" id="ARBA00032305"/>
    </source>
</evidence>
<comment type="similarity">
    <text evidence="3">Belongs to the class II aldolase/RraA-like family.</text>
</comment>
<reference evidence="14 15" key="1">
    <citation type="submission" date="2014-09" db="EMBL/GenBank/DDBJ databases">
        <title>Genome sequence of Sinomonas sp. MUSC 117.</title>
        <authorList>
            <person name="Lee L.-H."/>
        </authorList>
    </citation>
    <scope>NUCLEOTIDE SEQUENCE [LARGE SCALE GENOMIC DNA]</scope>
    <source>
        <strain evidence="14 15">MUSC 117</strain>
    </source>
</reference>
<evidence type="ECO:0000313" key="14">
    <source>
        <dbReference type="EMBL" id="KHL01414.1"/>
    </source>
</evidence>
<keyword evidence="14" id="KW-0489">Methyltransferase</keyword>
<evidence type="ECO:0000256" key="12">
    <source>
        <dbReference type="ARBA" id="ARBA00047973"/>
    </source>
</evidence>
<evidence type="ECO:0000256" key="1">
    <source>
        <dbReference type="ARBA" id="ARBA00001342"/>
    </source>
</evidence>
<evidence type="ECO:0000256" key="8">
    <source>
        <dbReference type="ARBA" id="ARBA00025046"/>
    </source>
</evidence>
<dbReference type="EC" id="4.1.1.112" evidence="6"/>
<evidence type="ECO:0000256" key="3">
    <source>
        <dbReference type="ARBA" id="ARBA00008621"/>
    </source>
</evidence>
<evidence type="ECO:0000313" key="15">
    <source>
        <dbReference type="Proteomes" id="UP000030982"/>
    </source>
</evidence>
<dbReference type="Pfam" id="PF03737">
    <property type="entry name" value="RraA-like"/>
    <property type="match status" value="1"/>
</dbReference>
<dbReference type="RefSeq" id="WP_043125812.1">
    <property type="nucleotide sequence ID" value="NZ_JTDL01000141.1"/>
</dbReference>
<accession>A0A0B2ACY7</accession>
<evidence type="ECO:0000256" key="7">
    <source>
        <dbReference type="ARBA" id="ARBA00016549"/>
    </source>
</evidence>
<name>A0A0B2ACY7_9MICC</name>
<gene>
    <name evidence="14" type="ORF">LK10_16230</name>
</gene>
<dbReference type="STRING" id="1338436.LK10_16230"/>
<dbReference type="GO" id="GO:0032259">
    <property type="term" value="P:methylation"/>
    <property type="evidence" value="ECO:0007669"/>
    <property type="project" value="UniProtKB-KW"/>
</dbReference>
<evidence type="ECO:0000256" key="6">
    <source>
        <dbReference type="ARBA" id="ARBA00012947"/>
    </source>
</evidence>
<dbReference type="InterPro" id="IPR036704">
    <property type="entry name" value="RraA/RraA-like_sf"/>
</dbReference>
<keyword evidence="13" id="KW-0479">Metal-binding</keyword>
<feature type="binding site" evidence="13">
    <location>
        <position position="102"/>
    </location>
    <ligand>
        <name>Mg(2+)</name>
        <dbReference type="ChEBI" id="CHEBI:18420"/>
    </ligand>
</feature>
<feature type="binding site" evidence="13">
    <location>
        <position position="101"/>
    </location>
    <ligand>
        <name>substrate</name>
    </ligand>
</feature>
<dbReference type="GO" id="GO:0008168">
    <property type="term" value="F:methyltransferase activity"/>
    <property type="evidence" value="ECO:0007669"/>
    <property type="project" value="UniProtKB-KW"/>
</dbReference>
<dbReference type="Gene3D" id="3.50.30.40">
    <property type="entry name" value="Ribonuclease E inhibitor RraA/RraA-like"/>
    <property type="match status" value="1"/>
</dbReference>
<dbReference type="Proteomes" id="UP000030982">
    <property type="component" value="Unassembled WGS sequence"/>
</dbReference>
<evidence type="ECO:0000256" key="5">
    <source>
        <dbReference type="ARBA" id="ARBA00012213"/>
    </source>
</evidence>
<comment type="catalytic activity">
    <reaction evidence="1">
        <text>4-hydroxy-4-methyl-2-oxoglutarate = 2 pyruvate</text>
        <dbReference type="Rhea" id="RHEA:22748"/>
        <dbReference type="ChEBI" id="CHEBI:15361"/>
        <dbReference type="ChEBI" id="CHEBI:58276"/>
        <dbReference type="EC" id="4.1.3.17"/>
    </reaction>
</comment>
<dbReference type="AlphaFoldDB" id="A0A0B2ACY7"/>
<dbReference type="OrthoDB" id="943692at2"/>
<dbReference type="GO" id="GO:0046872">
    <property type="term" value="F:metal ion binding"/>
    <property type="evidence" value="ECO:0007669"/>
    <property type="project" value="UniProtKB-KW"/>
</dbReference>
<evidence type="ECO:0000256" key="10">
    <source>
        <dbReference type="ARBA" id="ARBA00030169"/>
    </source>
</evidence>
<dbReference type="PANTHER" id="PTHR33254:SF4">
    <property type="entry name" value="4-HYDROXY-4-METHYL-2-OXOGLUTARATE ALDOLASE 3-RELATED"/>
    <property type="match status" value="1"/>
</dbReference>
<comment type="caution">
    <text evidence="14">The sequence shown here is derived from an EMBL/GenBank/DDBJ whole genome shotgun (WGS) entry which is preliminary data.</text>
</comment>
<comment type="cofactor">
    <cofactor evidence="2">
        <name>a divalent metal cation</name>
        <dbReference type="ChEBI" id="CHEBI:60240"/>
    </cofactor>
</comment>
<protein>
    <recommendedName>
        <fullName evidence="7">Putative 4-hydroxy-4-methyl-2-oxoglutarate aldolase</fullName>
        <ecNumber evidence="6">4.1.1.112</ecNumber>
        <ecNumber evidence="5">4.1.3.17</ecNumber>
    </recommendedName>
    <alternativeName>
        <fullName evidence="11">Oxaloacetate decarboxylase</fullName>
    </alternativeName>
    <alternativeName>
        <fullName evidence="9">Regulator of ribonuclease activity homolog</fullName>
    </alternativeName>
    <alternativeName>
        <fullName evidence="10">RraA-like protein</fullName>
    </alternativeName>
</protein>
<organism evidence="14 15">
    <name type="scientific">Sinomonas humi</name>
    <dbReference type="NCBI Taxonomy" id="1338436"/>
    <lineage>
        <taxon>Bacteria</taxon>
        <taxon>Bacillati</taxon>
        <taxon>Actinomycetota</taxon>
        <taxon>Actinomycetes</taxon>
        <taxon>Micrococcales</taxon>
        <taxon>Micrococcaceae</taxon>
        <taxon>Sinomonas</taxon>
    </lineage>
</organism>
<feature type="binding site" evidence="13">
    <location>
        <begin position="79"/>
        <end position="82"/>
    </location>
    <ligand>
        <name>substrate</name>
    </ligand>
</feature>
<evidence type="ECO:0000256" key="9">
    <source>
        <dbReference type="ARBA" id="ARBA00029596"/>
    </source>
</evidence>
<dbReference type="SUPFAM" id="SSF89562">
    <property type="entry name" value="RraA-like"/>
    <property type="match status" value="1"/>
</dbReference>
<evidence type="ECO:0000256" key="4">
    <source>
        <dbReference type="ARBA" id="ARBA00011233"/>
    </source>
</evidence>
<dbReference type="EC" id="4.1.3.17" evidence="5"/>